<organism evidence="1 2">
    <name type="scientific">Cetraspora pellucida</name>
    <dbReference type="NCBI Taxonomy" id="1433469"/>
    <lineage>
        <taxon>Eukaryota</taxon>
        <taxon>Fungi</taxon>
        <taxon>Fungi incertae sedis</taxon>
        <taxon>Mucoromycota</taxon>
        <taxon>Glomeromycotina</taxon>
        <taxon>Glomeromycetes</taxon>
        <taxon>Diversisporales</taxon>
        <taxon>Gigasporaceae</taxon>
        <taxon>Cetraspora</taxon>
    </lineage>
</organism>
<dbReference type="EMBL" id="CAJVPW010002377">
    <property type="protein sequence ID" value="CAG8505138.1"/>
    <property type="molecule type" value="Genomic_DNA"/>
</dbReference>
<name>A0ACA9L398_9GLOM</name>
<dbReference type="Proteomes" id="UP000789366">
    <property type="component" value="Unassembled WGS sequence"/>
</dbReference>
<accession>A0ACA9L398</accession>
<sequence length="336" mass="39748">MVVAQFPESYLSDWPITRHHMCFAISINIVQLCSMLLVPFSRRLVWSINTRGAQSMWWVMQASREYFLTFTYVNIWYCSILILKFIPVLKYIFERQHRGHITFSGDKIPSDESAIVISNHQSFSDFYMLHSVAIRRNMLPHVKYFAKDSLKYIPFFGFGMWLMGMIFIKRNWTRDESQLKKIFKTIKAYAAPIWIVNFVEGTRLTSRKLLESQRFAKGRGLPILRNLLVPRTKGFVACVRQLRDAHVQYVYVGDNLESLLYLDFTIAYRHIAQGFQFPPNLLQVHSYSPLSPPWSFHVHVRRYAIKDLPQEDEKLSEWVRQIFVEKDALLEDMKTR</sequence>
<evidence type="ECO:0000313" key="2">
    <source>
        <dbReference type="Proteomes" id="UP000789366"/>
    </source>
</evidence>
<evidence type="ECO:0000313" key="1">
    <source>
        <dbReference type="EMBL" id="CAG8505138.1"/>
    </source>
</evidence>
<comment type="caution">
    <text evidence="1">The sequence shown here is derived from an EMBL/GenBank/DDBJ whole genome shotgun (WGS) entry which is preliminary data.</text>
</comment>
<gene>
    <name evidence="1" type="ORF">SPELUC_LOCUS3203</name>
</gene>
<proteinExistence type="predicted"/>
<feature type="non-terminal residue" evidence="1">
    <location>
        <position position="336"/>
    </location>
</feature>
<reference evidence="1" key="1">
    <citation type="submission" date="2021-06" db="EMBL/GenBank/DDBJ databases">
        <authorList>
            <person name="Kallberg Y."/>
            <person name="Tangrot J."/>
            <person name="Rosling A."/>
        </authorList>
    </citation>
    <scope>NUCLEOTIDE SEQUENCE</scope>
    <source>
        <strain evidence="1">28 12/20/2015</strain>
    </source>
</reference>
<protein>
    <submittedName>
        <fullName evidence="1">18089_t:CDS:1</fullName>
    </submittedName>
</protein>
<keyword evidence="2" id="KW-1185">Reference proteome</keyword>